<organism evidence="2 3">
    <name type="scientific">Compostimonas suwonensis</name>
    <dbReference type="NCBI Taxonomy" id="1048394"/>
    <lineage>
        <taxon>Bacteria</taxon>
        <taxon>Bacillati</taxon>
        <taxon>Actinomycetota</taxon>
        <taxon>Actinomycetes</taxon>
        <taxon>Micrococcales</taxon>
        <taxon>Microbacteriaceae</taxon>
        <taxon>Compostimonas</taxon>
    </lineage>
</organism>
<dbReference type="EMBL" id="PGFB01000001">
    <property type="protein sequence ID" value="PJJ65288.1"/>
    <property type="molecule type" value="Genomic_DNA"/>
</dbReference>
<evidence type="ECO:0000313" key="3">
    <source>
        <dbReference type="Proteomes" id="UP000230161"/>
    </source>
</evidence>
<dbReference type="Proteomes" id="UP000230161">
    <property type="component" value="Unassembled WGS sequence"/>
</dbReference>
<proteinExistence type="predicted"/>
<dbReference type="AlphaFoldDB" id="A0A2M9C440"/>
<protein>
    <recommendedName>
        <fullName evidence="1">DUF7832 domain-containing protein</fullName>
    </recommendedName>
</protein>
<keyword evidence="3" id="KW-1185">Reference proteome</keyword>
<reference evidence="2 3" key="1">
    <citation type="submission" date="2017-11" db="EMBL/GenBank/DDBJ databases">
        <title>Genomic Encyclopedia of Archaeal and Bacterial Type Strains, Phase II (KMG-II): From Individual Species to Whole Genera.</title>
        <authorList>
            <person name="Goeker M."/>
        </authorList>
    </citation>
    <scope>NUCLEOTIDE SEQUENCE [LARGE SCALE GENOMIC DNA]</scope>
    <source>
        <strain evidence="2 3">DSM 25625</strain>
    </source>
</reference>
<evidence type="ECO:0000313" key="2">
    <source>
        <dbReference type="EMBL" id="PJJ65288.1"/>
    </source>
</evidence>
<gene>
    <name evidence="2" type="ORF">CLV54_0318</name>
</gene>
<accession>A0A2M9C440</accession>
<dbReference type="InterPro" id="IPR057154">
    <property type="entry name" value="DUF7832"/>
</dbReference>
<feature type="domain" description="DUF7832" evidence="1">
    <location>
        <begin position="2"/>
        <end position="117"/>
    </location>
</feature>
<comment type="caution">
    <text evidence="2">The sequence shown here is derived from an EMBL/GenBank/DDBJ whole genome shotgun (WGS) entry which is preliminary data.</text>
</comment>
<evidence type="ECO:0000259" key="1">
    <source>
        <dbReference type="Pfam" id="PF25191"/>
    </source>
</evidence>
<name>A0A2M9C440_9MICO</name>
<sequence>MKYDDASWHYDGEFPEGLPRSAAATHIGMFLTWCVLADLASEELLDDAGEDVAQLMQREITPGAFILLLDGALVDDQLDEEGNAFAVAYYAGEDDDSPYVDDYVDVFDEDAEEIYEVADSWSNFDRIAPHIRERFDGWRAAGSPSYL</sequence>
<dbReference type="Pfam" id="PF25191">
    <property type="entry name" value="DUF7832"/>
    <property type="match status" value="1"/>
</dbReference>